<dbReference type="OrthoDB" id="5297720at2"/>
<dbReference type="InterPro" id="IPR052354">
    <property type="entry name" value="Cell_Wall_Dynamics_Protein"/>
</dbReference>
<keyword evidence="1" id="KW-0812">Transmembrane</keyword>
<dbReference type="PANTHER" id="PTHR34408">
    <property type="entry name" value="FAMILY PROTEIN, PUTATIVE-RELATED"/>
    <property type="match status" value="1"/>
</dbReference>
<feature type="domain" description="SH3b" evidence="2">
    <location>
        <begin position="115"/>
        <end position="180"/>
    </location>
</feature>
<dbReference type="InterPro" id="IPR003646">
    <property type="entry name" value="SH3-like_bac-type"/>
</dbReference>
<dbReference type="PANTHER" id="PTHR34408:SF1">
    <property type="entry name" value="GLYCOSYL HYDROLASE FAMILY 19 DOMAIN-CONTAINING PROTEIN HI_1415"/>
    <property type="match status" value="1"/>
</dbReference>
<accession>M1PIG4</accession>
<gene>
    <name evidence="3" type="ordered locus">UWK_02854</name>
</gene>
<evidence type="ECO:0000259" key="2">
    <source>
        <dbReference type="PROSITE" id="PS51781"/>
    </source>
</evidence>
<dbReference type="Pfam" id="PF06347">
    <property type="entry name" value="SH3_4"/>
    <property type="match status" value="2"/>
</dbReference>
<dbReference type="Gene3D" id="2.30.30.40">
    <property type="entry name" value="SH3 Domains"/>
    <property type="match status" value="2"/>
</dbReference>
<dbReference type="KEGG" id="dsf:UWK_02854"/>
<dbReference type="Proteomes" id="UP000011721">
    <property type="component" value="Chromosome"/>
</dbReference>
<dbReference type="eggNOG" id="COG3807">
    <property type="taxonomic scope" value="Bacteria"/>
</dbReference>
<feature type="transmembrane region" description="Helical" evidence="1">
    <location>
        <begin position="92"/>
        <end position="110"/>
    </location>
</feature>
<dbReference type="HOGENOM" id="CLU_1150423_0_0_7"/>
<organism evidence="3 4">
    <name type="scientific">Desulfocapsa sulfexigens (strain DSM 10523 / SB164P1)</name>
    <dbReference type="NCBI Taxonomy" id="1167006"/>
    <lineage>
        <taxon>Bacteria</taxon>
        <taxon>Pseudomonadati</taxon>
        <taxon>Thermodesulfobacteriota</taxon>
        <taxon>Desulfobulbia</taxon>
        <taxon>Desulfobulbales</taxon>
        <taxon>Desulfocapsaceae</taxon>
        <taxon>Desulfocapsa</taxon>
    </lineage>
</organism>
<dbReference type="SMART" id="SM00287">
    <property type="entry name" value="SH3b"/>
    <property type="match status" value="2"/>
</dbReference>
<keyword evidence="1" id="KW-1133">Transmembrane helix</keyword>
<keyword evidence="4" id="KW-1185">Reference proteome</keyword>
<dbReference type="InterPro" id="IPR010466">
    <property type="entry name" value="DUF1058"/>
</dbReference>
<proteinExistence type="predicted"/>
<dbReference type="EMBL" id="CP003985">
    <property type="protein sequence ID" value="AGF79385.1"/>
    <property type="molecule type" value="Genomic_DNA"/>
</dbReference>
<sequence length="241" mass="27178">MSLIAVAFLTGTLYIGPLCLPEWFVWEESLASAILPFTYVYAKGLFSIACLFGASIYHHKKQIQKRRIFKVPQVGEKGRLRLPNQRETSDRFGMSVLLCVLVLVFIVAGYSRAFGGVKMVAIDRDIVNVRSGPAISYKTLWQFGKGYPLKVVGSRKEWYKVQDFEGDSGWIYKPLVSRTPHVVVKNKLVNIRSRPGTRHAVIARAQRGVVFQTIASVKGWVKVRHAGGLVGWVARRLVWGW</sequence>
<evidence type="ECO:0000256" key="1">
    <source>
        <dbReference type="SAM" id="Phobius"/>
    </source>
</evidence>
<protein>
    <recommendedName>
        <fullName evidence="2">SH3b domain-containing protein</fullName>
    </recommendedName>
</protein>
<keyword evidence="1" id="KW-0472">Membrane</keyword>
<evidence type="ECO:0000313" key="4">
    <source>
        <dbReference type="Proteomes" id="UP000011721"/>
    </source>
</evidence>
<dbReference type="PROSITE" id="PS51781">
    <property type="entry name" value="SH3B"/>
    <property type="match status" value="1"/>
</dbReference>
<reference evidence="4" key="1">
    <citation type="journal article" date="2013" name="Stand. Genomic Sci.">
        <title>Complete genome sequence of Desulfocapsa sulfexigens, a marine deltaproteobacterium specialized in disproportionating inorganic sulfur compounds.</title>
        <authorList>
            <person name="Finster K.W."/>
            <person name="Kjeldsen K.U."/>
            <person name="Kube M."/>
            <person name="Reinhardt R."/>
            <person name="Mussmann M."/>
            <person name="Amann R."/>
            <person name="Schreiber L."/>
        </authorList>
    </citation>
    <scope>NUCLEOTIDE SEQUENCE [LARGE SCALE GENOMIC DNA]</scope>
    <source>
        <strain evidence="4">DSM 10523 / SB164P1</strain>
    </source>
</reference>
<feature type="transmembrane region" description="Helical" evidence="1">
    <location>
        <begin position="37"/>
        <end position="57"/>
    </location>
</feature>
<dbReference type="RefSeq" id="WP_015405071.1">
    <property type="nucleotide sequence ID" value="NC_020304.1"/>
</dbReference>
<name>M1PIG4_DESSD</name>
<dbReference type="AlphaFoldDB" id="M1PIG4"/>
<dbReference type="STRING" id="1167006.UWK_02854"/>
<evidence type="ECO:0000313" key="3">
    <source>
        <dbReference type="EMBL" id="AGF79385.1"/>
    </source>
</evidence>